<organism evidence="2 3">
    <name type="scientific">Planomicrobium soli</name>
    <dbReference type="NCBI Taxonomy" id="1176648"/>
    <lineage>
        <taxon>Bacteria</taxon>
        <taxon>Bacillati</taxon>
        <taxon>Bacillota</taxon>
        <taxon>Bacilli</taxon>
        <taxon>Bacillales</taxon>
        <taxon>Caryophanaceae</taxon>
        <taxon>Planomicrobium</taxon>
    </lineage>
</organism>
<dbReference type="PROSITE" id="PS50883">
    <property type="entry name" value="EAL"/>
    <property type="match status" value="1"/>
</dbReference>
<dbReference type="Proteomes" id="UP000242682">
    <property type="component" value="Unassembled WGS sequence"/>
</dbReference>
<dbReference type="AlphaFoldDB" id="A0A2P8H3I4"/>
<evidence type="ECO:0000313" key="2">
    <source>
        <dbReference type="EMBL" id="PSL40760.1"/>
    </source>
</evidence>
<dbReference type="InterPro" id="IPR050706">
    <property type="entry name" value="Cyclic-di-GMP_PDE-like"/>
</dbReference>
<dbReference type="RefSeq" id="WP_342750493.1">
    <property type="nucleotide sequence ID" value="NZ_PYAT01000004.1"/>
</dbReference>
<sequence length="129" mass="14785">MDSIIQGSKSAISTMQELKAMNIHLFIDDFGRGYSSLSYLKLFPIDTLKIDQSFTRNLHLDAKTAALLDTIIGKAHNLELNIIAEGVETKELLEFLKRKQCDQTQGYYFNRPLPVEEIEKIYMPMKSLK</sequence>
<dbReference type="InterPro" id="IPR001633">
    <property type="entry name" value="EAL_dom"/>
</dbReference>
<dbReference type="EMBL" id="PYAT01000004">
    <property type="protein sequence ID" value="PSL40760.1"/>
    <property type="molecule type" value="Genomic_DNA"/>
</dbReference>
<dbReference type="Gene3D" id="3.20.20.450">
    <property type="entry name" value="EAL domain"/>
    <property type="match status" value="1"/>
</dbReference>
<dbReference type="GO" id="GO:0071111">
    <property type="term" value="F:cyclic-guanylate-specific phosphodiesterase activity"/>
    <property type="evidence" value="ECO:0007669"/>
    <property type="project" value="InterPro"/>
</dbReference>
<comment type="caution">
    <text evidence="2">The sequence shown here is derived from an EMBL/GenBank/DDBJ whole genome shotgun (WGS) entry which is preliminary data.</text>
</comment>
<protein>
    <submittedName>
        <fullName evidence="2">EAL domain-containing protein</fullName>
    </submittedName>
</protein>
<dbReference type="SMART" id="SM00052">
    <property type="entry name" value="EAL"/>
    <property type="match status" value="1"/>
</dbReference>
<keyword evidence="3" id="KW-1185">Reference proteome</keyword>
<dbReference type="PANTHER" id="PTHR33121:SF70">
    <property type="entry name" value="SIGNALING PROTEIN YKOW"/>
    <property type="match status" value="1"/>
</dbReference>
<reference evidence="2 3" key="1">
    <citation type="submission" date="2018-03" db="EMBL/GenBank/DDBJ databases">
        <title>Genomic Encyclopedia of Type Strains, Phase III (KMG-III): the genomes of soil and plant-associated and newly described type strains.</title>
        <authorList>
            <person name="Whitman W."/>
        </authorList>
    </citation>
    <scope>NUCLEOTIDE SEQUENCE [LARGE SCALE GENOMIC DNA]</scope>
    <source>
        <strain evidence="2 3">CGMCC 1.12259</strain>
    </source>
</reference>
<dbReference type="Pfam" id="PF00563">
    <property type="entry name" value="EAL"/>
    <property type="match status" value="1"/>
</dbReference>
<evidence type="ECO:0000259" key="1">
    <source>
        <dbReference type="PROSITE" id="PS50883"/>
    </source>
</evidence>
<name>A0A2P8H3I4_9BACL</name>
<dbReference type="SUPFAM" id="SSF141868">
    <property type="entry name" value="EAL domain-like"/>
    <property type="match status" value="1"/>
</dbReference>
<gene>
    <name evidence="2" type="ORF">B0H99_104222</name>
</gene>
<dbReference type="InterPro" id="IPR035919">
    <property type="entry name" value="EAL_sf"/>
</dbReference>
<dbReference type="CDD" id="cd01948">
    <property type="entry name" value="EAL"/>
    <property type="match status" value="1"/>
</dbReference>
<accession>A0A2P8H3I4</accession>
<evidence type="ECO:0000313" key="3">
    <source>
        <dbReference type="Proteomes" id="UP000242682"/>
    </source>
</evidence>
<feature type="domain" description="EAL" evidence="1">
    <location>
        <begin position="1"/>
        <end position="126"/>
    </location>
</feature>
<dbReference type="PANTHER" id="PTHR33121">
    <property type="entry name" value="CYCLIC DI-GMP PHOSPHODIESTERASE PDEF"/>
    <property type="match status" value="1"/>
</dbReference>
<proteinExistence type="predicted"/>